<dbReference type="AlphaFoldDB" id="A0A7V4TIX0"/>
<dbReference type="PROSITE" id="PS51257">
    <property type="entry name" value="PROKAR_LIPOPROTEIN"/>
    <property type="match status" value="1"/>
</dbReference>
<dbReference type="EMBL" id="DTIY01000028">
    <property type="protein sequence ID" value="HGY39010.1"/>
    <property type="molecule type" value="Genomic_DNA"/>
</dbReference>
<accession>A0A7V4TIX0</accession>
<name>A0A7V4TIX0_9BACT</name>
<sequence>MRTGKVVLLMLFGLLLVFSGCQTAKLLPEITIVSIKTPIERSDQSILEFVTVRIVNPSNESYRAYLKWTELDTQGNTVWDGFAEREFYLYPGYDREFSLNGVFPPEEYRPGMYTLVLRLVSAGSDGTIGTPDDVTLSEDRADFELR</sequence>
<organism evidence="1">
    <name type="scientific">Candidatus Caldatribacterium saccharofermentans</name>
    <dbReference type="NCBI Taxonomy" id="1454753"/>
    <lineage>
        <taxon>Bacteria</taxon>
        <taxon>Pseudomonadati</taxon>
        <taxon>Atribacterota</taxon>
        <taxon>Atribacteria</taxon>
        <taxon>Atribacterales</taxon>
        <taxon>Candidatus Caldatribacteriaceae</taxon>
        <taxon>Candidatus Caldatribacterium</taxon>
    </lineage>
</organism>
<protein>
    <recommendedName>
        <fullName evidence="2">Intracellular proteinase inhibitor BsuPI domain-containing protein</fullName>
    </recommendedName>
</protein>
<evidence type="ECO:0000313" key="1">
    <source>
        <dbReference type="EMBL" id="HGY39010.1"/>
    </source>
</evidence>
<proteinExistence type="predicted"/>
<comment type="caution">
    <text evidence="1">The sequence shown here is derived from an EMBL/GenBank/DDBJ whole genome shotgun (WGS) entry which is preliminary data.</text>
</comment>
<reference evidence="1" key="1">
    <citation type="journal article" date="2020" name="mSystems">
        <title>Genome- and Community-Level Interaction Insights into Carbon Utilization and Element Cycling Functions of Hydrothermarchaeota in Hydrothermal Sediment.</title>
        <authorList>
            <person name="Zhou Z."/>
            <person name="Liu Y."/>
            <person name="Xu W."/>
            <person name="Pan J."/>
            <person name="Luo Z.H."/>
            <person name="Li M."/>
        </authorList>
    </citation>
    <scope>NUCLEOTIDE SEQUENCE [LARGE SCALE GENOMIC DNA]</scope>
    <source>
        <strain evidence="1">SpSt-82</strain>
    </source>
</reference>
<evidence type="ECO:0008006" key="2">
    <source>
        <dbReference type="Google" id="ProtNLM"/>
    </source>
</evidence>
<gene>
    <name evidence="1" type="ORF">ENW11_04285</name>
</gene>